<dbReference type="CDD" id="cd08977">
    <property type="entry name" value="SusD"/>
    <property type="match status" value="1"/>
</dbReference>
<keyword evidence="3" id="KW-0732">Signal</keyword>
<keyword evidence="4" id="KW-0472">Membrane</keyword>
<evidence type="ECO:0000259" key="6">
    <source>
        <dbReference type="Pfam" id="PF07980"/>
    </source>
</evidence>
<sequence length="503" mass="55496">MNHRNFIQMKTLKTISVNYMIYLICMVLVSSCVPDLELDRLDQQSVNAYYKTASDANAAAIGLYGLVRDMYRDETINVPNIVAADDGIPFLTGNADRVALWNYNITPTNTFIGGIWASAYTGIQRSNVVLNRVPPIAMDETLKNQYLGEALFLRALHYFNLVRFYGDVPIVLDEVTSLENVEVPRSSLEEVYQQIETDLTQAIAQLPSTYTGSDVGRATKGAATGLLAKVYLTRAGNDANSPYWEKAAQQAKAVIDMGIYDLWENYSQVFALENRGGKESVFEVEYVTDLTGNNFTTGYAPRGSAIVPGSGSGILRVSKDLFDTFEDQDSRKAVTFLTSYTNPSNGALVQLSVDNTDPALAVSFWKLADLTSTIGGAGGKSFPLLRYSDILLIYAEALNEANGGPTAAAYEAINKVRNRAKLKPLSGLDKAAFKTAVLAERRKEFCFEGNRWFDLARTGQLVEAVKNENSFGRNAVIQDFNTRFPIPQREMDVNSSLVQNEGY</sequence>
<dbReference type="Pfam" id="PF14322">
    <property type="entry name" value="SusD-like_3"/>
    <property type="match status" value="1"/>
</dbReference>
<dbReference type="Gene3D" id="1.25.40.390">
    <property type="match status" value="1"/>
</dbReference>
<dbReference type="InterPro" id="IPR012944">
    <property type="entry name" value="SusD_RagB_dom"/>
</dbReference>
<comment type="subcellular location">
    <subcellularLocation>
        <location evidence="1">Cell outer membrane</location>
    </subcellularLocation>
</comment>
<evidence type="ECO:0000256" key="3">
    <source>
        <dbReference type="ARBA" id="ARBA00022729"/>
    </source>
</evidence>
<dbReference type="Pfam" id="PF07980">
    <property type="entry name" value="SusD_RagB"/>
    <property type="match status" value="1"/>
</dbReference>
<evidence type="ECO:0000256" key="2">
    <source>
        <dbReference type="ARBA" id="ARBA00006275"/>
    </source>
</evidence>
<dbReference type="Proteomes" id="UP001501411">
    <property type="component" value="Unassembled WGS sequence"/>
</dbReference>
<evidence type="ECO:0000256" key="4">
    <source>
        <dbReference type="ARBA" id="ARBA00023136"/>
    </source>
</evidence>
<protein>
    <submittedName>
        <fullName evidence="8">RagB/SusD family nutrient uptake outer membrane protein</fullName>
    </submittedName>
</protein>
<organism evidence="8 9">
    <name type="scientific">Olivibacter ginsenosidimutans</name>
    <dbReference type="NCBI Taxonomy" id="1176537"/>
    <lineage>
        <taxon>Bacteria</taxon>
        <taxon>Pseudomonadati</taxon>
        <taxon>Bacteroidota</taxon>
        <taxon>Sphingobacteriia</taxon>
        <taxon>Sphingobacteriales</taxon>
        <taxon>Sphingobacteriaceae</taxon>
        <taxon>Olivibacter</taxon>
    </lineage>
</organism>
<dbReference type="SUPFAM" id="SSF48452">
    <property type="entry name" value="TPR-like"/>
    <property type="match status" value="1"/>
</dbReference>
<dbReference type="PROSITE" id="PS51257">
    <property type="entry name" value="PROKAR_LIPOPROTEIN"/>
    <property type="match status" value="1"/>
</dbReference>
<keyword evidence="9" id="KW-1185">Reference proteome</keyword>
<gene>
    <name evidence="8" type="ORF">GCM10023231_03720</name>
</gene>
<feature type="domain" description="SusD-like N-terminal" evidence="7">
    <location>
        <begin position="89"/>
        <end position="232"/>
    </location>
</feature>
<name>A0ABP9AE60_9SPHI</name>
<dbReference type="InterPro" id="IPR011990">
    <property type="entry name" value="TPR-like_helical_dom_sf"/>
</dbReference>
<evidence type="ECO:0000256" key="5">
    <source>
        <dbReference type="ARBA" id="ARBA00023237"/>
    </source>
</evidence>
<reference evidence="9" key="1">
    <citation type="journal article" date="2019" name="Int. J. Syst. Evol. Microbiol.">
        <title>The Global Catalogue of Microorganisms (GCM) 10K type strain sequencing project: providing services to taxonomists for standard genome sequencing and annotation.</title>
        <authorList>
            <consortium name="The Broad Institute Genomics Platform"/>
            <consortium name="The Broad Institute Genome Sequencing Center for Infectious Disease"/>
            <person name="Wu L."/>
            <person name="Ma J."/>
        </authorList>
    </citation>
    <scope>NUCLEOTIDE SEQUENCE [LARGE SCALE GENOMIC DNA]</scope>
    <source>
        <strain evidence="9">JCM 18200</strain>
    </source>
</reference>
<keyword evidence="5" id="KW-0998">Cell outer membrane</keyword>
<dbReference type="InterPro" id="IPR033985">
    <property type="entry name" value="SusD-like_N"/>
</dbReference>
<dbReference type="EMBL" id="BAABIQ010000003">
    <property type="protein sequence ID" value="GAA4780079.1"/>
    <property type="molecule type" value="Genomic_DNA"/>
</dbReference>
<proteinExistence type="inferred from homology"/>
<evidence type="ECO:0000313" key="8">
    <source>
        <dbReference type="EMBL" id="GAA4780079.1"/>
    </source>
</evidence>
<accession>A0ABP9AE60</accession>
<evidence type="ECO:0000256" key="1">
    <source>
        <dbReference type="ARBA" id="ARBA00004442"/>
    </source>
</evidence>
<evidence type="ECO:0000313" key="9">
    <source>
        <dbReference type="Proteomes" id="UP001501411"/>
    </source>
</evidence>
<evidence type="ECO:0000259" key="7">
    <source>
        <dbReference type="Pfam" id="PF14322"/>
    </source>
</evidence>
<comment type="similarity">
    <text evidence="2">Belongs to the SusD family.</text>
</comment>
<comment type="caution">
    <text evidence="8">The sequence shown here is derived from an EMBL/GenBank/DDBJ whole genome shotgun (WGS) entry which is preliminary data.</text>
</comment>
<feature type="domain" description="RagB/SusD" evidence="6">
    <location>
        <begin position="370"/>
        <end position="503"/>
    </location>
</feature>